<protein>
    <submittedName>
        <fullName evidence="1">Uncharacterized protein</fullName>
    </submittedName>
</protein>
<reference evidence="2" key="1">
    <citation type="submission" date="2013-01" db="EMBL/GenBank/DDBJ databases">
        <title>Draft Genome Sequence of a Mulberry Tree, Morus notabilis C.K. Schneid.</title>
        <authorList>
            <person name="He N."/>
            <person name="Zhao S."/>
        </authorList>
    </citation>
    <scope>NUCLEOTIDE SEQUENCE</scope>
</reference>
<gene>
    <name evidence="1" type="ORF">L484_016330</name>
</gene>
<proteinExistence type="predicted"/>
<name>W9QL94_9ROSA</name>
<organism evidence="1 2">
    <name type="scientific">Morus notabilis</name>
    <dbReference type="NCBI Taxonomy" id="981085"/>
    <lineage>
        <taxon>Eukaryota</taxon>
        <taxon>Viridiplantae</taxon>
        <taxon>Streptophyta</taxon>
        <taxon>Embryophyta</taxon>
        <taxon>Tracheophyta</taxon>
        <taxon>Spermatophyta</taxon>
        <taxon>Magnoliopsida</taxon>
        <taxon>eudicotyledons</taxon>
        <taxon>Gunneridae</taxon>
        <taxon>Pentapetalae</taxon>
        <taxon>rosids</taxon>
        <taxon>fabids</taxon>
        <taxon>Rosales</taxon>
        <taxon>Moraceae</taxon>
        <taxon>Moreae</taxon>
        <taxon>Morus</taxon>
    </lineage>
</organism>
<evidence type="ECO:0000313" key="2">
    <source>
        <dbReference type="Proteomes" id="UP000030645"/>
    </source>
</evidence>
<accession>W9QL94</accession>
<sequence length="60" mass="6646">MNYGQRQAQVSAAIAAPLRRLASLNGGQEWDKLSRPYGRLDWTALITSGASWGANHHPWL</sequence>
<dbReference type="EMBL" id="KE343450">
    <property type="protein sequence ID" value="EXB29841.1"/>
    <property type="molecule type" value="Genomic_DNA"/>
</dbReference>
<dbReference type="Proteomes" id="UP000030645">
    <property type="component" value="Unassembled WGS sequence"/>
</dbReference>
<evidence type="ECO:0000313" key="1">
    <source>
        <dbReference type="EMBL" id="EXB29841.1"/>
    </source>
</evidence>
<keyword evidence="2" id="KW-1185">Reference proteome</keyword>
<dbReference type="AlphaFoldDB" id="W9QL94"/>